<dbReference type="Proteomes" id="UP000887576">
    <property type="component" value="Unplaced"/>
</dbReference>
<dbReference type="WBParaSite" id="JU765_v2.g17108.t2">
    <property type="protein sequence ID" value="JU765_v2.g17108.t2"/>
    <property type="gene ID" value="JU765_v2.g17108"/>
</dbReference>
<sequence>MSIGSYHYPPPIYYPTPVVTPNQDQYGTSQQQQPQQHQSVSHLQQPDYYPQYSNFKLPPSYEQSIQHLETSSPYSGIQLPPLNNPMTAAVSSLPSAAPPHSKCETPDICISASSSPPLSNVTTNPMALNFETEKEIKREVSSTPTNSGNVLTNSLIPDQWSSQRAAAALENFCRNPFGLGMTNQINPPTSNSNNQPIGSPQTGPDASITLWQFLLELLNTEQHPSLIQWTNKASGEFKLNDAEAVARLWGQRKSKPNMNYDKLSRALRYYYDKNIIKKVTGQKFMYRFVKDGDGGNIENVSFPLNQSASGSNGTFGDELKFMRANSPSETTEQSIHTTTLTVPHNSSTPSPSNSSCSPGSVGSSSGVSSVGTNASNLSDALYGLQASKNRLNSSPLSSTERPSGSRKRKSPTSSSQNDSSTSAGALHNQRLSTGSTSSNSGSLARRSRPQPLDLTSVNHLNTISTSIAAMNTRSPYQPSPFLNIYNCLSAGLNPNVAAAVAAHSPALASASFNPLYAALASQVNSPAVNFFGTSSALTTPMPAVRTPQQAAPQIFQFPPTSGISAATLAFLSPQLQSPFLTVRPSCNTDLSSMLHSTLNKISRIRNKILYIDCKILRSPSYFVVFFSLFCISSSPDFSHHFFILASCFFSVFTDGRFFKLLYWVPRCN</sequence>
<accession>A0AC34QK72</accession>
<evidence type="ECO:0000313" key="1">
    <source>
        <dbReference type="Proteomes" id="UP000887576"/>
    </source>
</evidence>
<name>A0AC34QK72_9BILA</name>
<protein>
    <submittedName>
        <fullName evidence="2">ETS domain-containing protein</fullName>
    </submittedName>
</protein>
<proteinExistence type="predicted"/>
<evidence type="ECO:0000313" key="2">
    <source>
        <dbReference type="WBParaSite" id="JU765_v2.g17108.t2"/>
    </source>
</evidence>
<reference evidence="2" key="1">
    <citation type="submission" date="2022-11" db="UniProtKB">
        <authorList>
            <consortium name="WormBaseParasite"/>
        </authorList>
    </citation>
    <scope>IDENTIFICATION</scope>
</reference>
<organism evidence="1 2">
    <name type="scientific">Panagrolaimus sp. JU765</name>
    <dbReference type="NCBI Taxonomy" id="591449"/>
    <lineage>
        <taxon>Eukaryota</taxon>
        <taxon>Metazoa</taxon>
        <taxon>Ecdysozoa</taxon>
        <taxon>Nematoda</taxon>
        <taxon>Chromadorea</taxon>
        <taxon>Rhabditida</taxon>
        <taxon>Tylenchina</taxon>
        <taxon>Panagrolaimomorpha</taxon>
        <taxon>Panagrolaimoidea</taxon>
        <taxon>Panagrolaimidae</taxon>
        <taxon>Panagrolaimus</taxon>
    </lineage>
</organism>